<feature type="domain" description="Serine aminopeptidase S33" evidence="1">
    <location>
        <begin position="31"/>
        <end position="278"/>
    </location>
</feature>
<dbReference type="PANTHER" id="PTHR11614">
    <property type="entry name" value="PHOSPHOLIPASE-RELATED"/>
    <property type="match status" value="1"/>
</dbReference>
<gene>
    <name evidence="2" type="ORF">HYH03_008542</name>
</gene>
<evidence type="ECO:0000313" key="2">
    <source>
        <dbReference type="EMBL" id="KAG2493417.1"/>
    </source>
</evidence>
<evidence type="ECO:0000259" key="1">
    <source>
        <dbReference type="Pfam" id="PF12146"/>
    </source>
</evidence>
<protein>
    <recommendedName>
        <fullName evidence="1">Serine aminopeptidase S33 domain-containing protein</fullName>
    </recommendedName>
</protein>
<sequence>MKPGPVAFVAGSFTNRRKQRLYTRTYAPKGKPGALLFVHHGLGEHCGRYDKVCRQLADSGVAVYCYDAFGHGRSEPLDADSRAFIESYGYLVDDLCDYMDSVPEQRQAQADRRPPVFLLGHSMGGLVAVLAALRRQQGLAGVMLHSPALDVEWTTVLRIQAALGSVLASLIPRARVVPAVRPEDMSQDPAVVADYIADPLNTVGPVRALTGNQMLQGFAEVGRRAGEVVLPVYVAHGTKDACTSISASRRFVEGPGGVSSHDKIFRPVESGYHELLMGPEAEACTAELVGWMRGRGASLAPPSRL</sequence>
<organism evidence="2 3">
    <name type="scientific">Edaphochlamys debaryana</name>
    <dbReference type="NCBI Taxonomy" id="47281"/>
    <lineage>
        <taxon>Eukaryota</taxon>
        <taxon>Viridiplantae</taxon>
        <taxon>Chlorophyta</taxon>
        <taxon>core chlorophytes</taxon>
        <taxon>Chlorophyceae</taxon>
        <taxon>CS clade</taxon>
        <taxon>Chlamydomonadales</taxon>
        <taxon>Chlamydomonadales incertae sedis</taxon>
        <taxon>Edaphochlamys</taxon>
    </lineage>
</organism>
<reference evidence="2" key="1">
    <citation type="journal article" date="2020" name="bioRxiv">
        <title>Comparative genomics of Chlamydomonas.</title>
        <authorList>
            <person name="Craig R.J."/>
            <person name="Hasan A.R."/>
            <person name="Ness R.W."/>
            <person name="Keightley P.D."/>
        </authorList>
    </citation>
    <scope>NUCLEOTIDE SEQUENCE</scope>
    <source>
        <strain evidence="2">CCAP 11/70</strain>
    </source>
</reference>
<dbReference type="FunFam" id="3.40.50.1820:FF:000117">
    <property type="entry name" value="Monoglyceride lipase, putative"/>
    <property type="match status" value="1"/>
</dbReference>
<proteinExistence type="predicted"/>
<dbReference type="InterPro" id="IPR022742">
    <property type="entry name" value="Hydrolase_4"/>
</dbReference>
<dbReference type="EMBL" id="JAEHOE010000038">
    <property type="protein sequence ID" value="KAG2493417.1"/>
    <property type="molecule type" value="Genomic_DNA"/>
</dbReference>
<dbReference type="Proteomes" id="UP000612055">
    <property type="component" value="Unassembled WGS sequence"/>
</dbReference>
<name>A0A835Y1B2_9CHLO</name>
<evidence type="ECO:0000313" key="3">
    <source>
        <dbReference type="Proteomes" id="UP000612055"/>
    </source>
</evidence>
<dbReference type="InterPro" id="IPR051044">
    <property type="entry name" value="MAG_DAG_Lipase"/>
</dbReference>
<dbReference type="Pfam" id="PF12146">
    <property type="entry name" value="Hydrolase_4"/>
    <property type="match status" value="1"/>
</dbReference>
<dbReference type="SUPFAM" id="SSF53474">
    <property type="entry name" value="alpha/beta-Hydrolases"/>
    <property type="match status" value="1"/>
</dbReference>
<dbReference type="OrthoDB" id="2498029at2759"/>
<keyword evidence="3" id="KW-1185">Reference proteome</keyword>
<comment type="caution">
    <text evidence="2">The sequence shown here is derived from an EMBL/GenBank/DDBJ whole genome shotgun (WGS) entry which is preliminary data.</text>
</comment>
<dbReference type="Gene3D" id="3.40.50.1820">
    <property type="entry name" value="alpha/beta hydrolase"/>
    <property type="match status" value="1"/>
</dbReference>
<accession>A0A835Y1B2</accession>
<dbReference type="AlphaFoldDB" id="A0A835Y1B2"/>
<dbReference type="InterPro" id="IPR029058">
    <property type="entry name" value="AB_hydrolase_fold"/>
</dbReference>